<dbReference type="AlphaFoldDB" id="A0AAW3EJC0"/>
<reference evidence="3 4" key="1">
    <citation type="submission" date="2014-08" db="EMBL/GenBank/DDBJ databases">
        <title>Genome sequences of NCPPB Pectobacterium isolates.</title>
        <authorList>
            <person name="Glover R.H."/>
            <person name="Sapp M."/>
            <person name="Elphinstone J."/>
        </authorList>
    </citation>
    <scope>NUCLEOTIDE SEQUENCE [LARGE SCALE GENOMIC DNA]</scope>
    <source>
        <strain evidence="1 3">NCPPB 3701</strain>
        <strain evidence="2 4">NCPPB3702</strain>
    </source>
</reference>
<name>A0AAW3EJC0_9GAMM</name>
<accession>A0AAW3EJC0</accession>
<evidence type="ECO:0000313" key="1">
    <source>
        <dbReference type="EMBL" id="KFX08935.1"/>
    </source>
</evidence>
<dbReference type="EMBL" id="JQHP01000002">
    <property type="protein sequence ID" value="KFX08935.1"/>
    <property type="molecule type" value="Genomic_DNA"/>
</dbReference>
<dbReference type="Proteomes" id="UP000029257">
    <property type="component" value="Unassembled WGS sequence"/>
</dbReference>
<keyword evidence="4" id="KW-1185">Reference proteome</keyword>
<comment type="caution">
    <text evidence="1">The sequence shown here is derived from an EMBL/GenBank/DDBJ whole genome shotgun (WGS) entry which is preliminary data.</text>
</comment>
<dbReference type="EMBL" id="JQOH01000003">
    <property type="protein sequence ID" value="KGA29042.1"/>
    <property type="molecule type" value="Genomic_DNA"/>
</dbReference>
<organism evidence="1 3">
    <name type="scientific">Pectobacterium wasabiae</name>
    <dbReference type="NCBI Taxonomy" id="55208"/>
    <lineage>
        <taxon>Bacteria</taxon>
        <taxon>Pseudomonadati</taxon>
        <taxon>Pseudomonadota</taxon>
        <taxon>Gammaproteobacteria</taxon>
        <taxon>Enterobacterales</taxon>
        <taxon>Pectobacteriaceae</taxon>
        <taxon>Pectobacterium</taxon>
    </lineage>
</organism>
<evidence type="ECO:0008006" key="5">
    <source>
        <dbReference type="Google" id="ProtNLM"/>
    </source>
</evidence>
<protein>
    <recommendedName>
        <fullName evidence="5">DUF4291 domain-containing protein</fullName>
    </recommendedName>
</protein>
<dbReference type="InterPro" id="IPR025633">
    <property type="entry name" value="DUF4291"/>
</dbReference>
<evidence type="ECO:0000313" key="4">
    <source>
        <dbReference type="Proteomes" id="UP000029436"/>
    </source>
</evidence>
<dbReference type="PANTHER" id="PTHR38567">
    <property type="entry name" value="DUF4291 DOMAIN-CONTAINING PROTEIN"/>
    <property type="match status" value="1"/>
</dbReference>
<evidence type="ECO:0000313" key="3">
    <source>
        <dbReference type="Proteomes" id="UP000029257"/>
    </source>
</evidence>
<dbReference type="PANTHER" id="PTHR38567:SF1">
    <property type="entry name" value="DUF4291 DOMAIN-CONTAINING PROTEIN"/>
    <property type="match status" value="1"/>
</dbReference>
<dbReference type="RefSeq" id="WP_005973865.1">
    <property type="nucleotide sequence ID" value="NZ_JQHP01000002.1"/>
</dbReference>
<proteinExistence type="predicted"/>
<dbReference type="Proteomes" id="UP000029436">
    <property type="component" value="Unassembled WGS sequence"/>
</dbReference>
<sequence length="193" mass="22546">MDSSETIPQKQLRAYYTSSFIRVYQAYSDEIADSTLANGKFISPPFSLSRMTWIKPSFLWMMYRSGWAKKDPGQNRILAIDLTHSGFREIINQGVLSHRADDSCLSNDEWKKKVTDSNVVIQWDPERDLLLNKLDYRTIQIGLRGEAVKRYTEEWIVDIHDITEHVTEIHNLVISNRLNAAYDKLPHEEIYHI</sequence>
<dbReference type="Pfam" id="PF14124">
    <property type="entry name" value="DUF4291"/>
    <property type="match status" value="1"/>
</dbReference>
<evidence type="ECO:0000313" key="2">
    <source>
        <dbReference type="EMBL" id="KGA29042.1"/>
    </source>
</evidence>
<gene>
    <name evidence="1" type="ORF">JV38_04360</name>
    <name evidence="2" type="ORF">KU73_08085</name>
</gene>